<protein>
    <submittedName>
        <fullName evidence="2">Uncharacterized protein</fullName>
    </submittedName>
</protein>
<gene>
    <name evidence="2" type="ORF">BGW36DRAFT_353433</name>
</gene>
<accession>A0AAD4L6S9</accession>
<dbReference type="Proteomes" id="UP001201262">
    <property type="component" value="Unassembled WGS sequence"/>
</dbReference>
<dbReference type="GeneID" id="70243722"/>
<sequence>MSIRQLVSKQSMVLAQFPLAKYSYVETLVNQHESPNWTHSHSSDLTIIIEKEEPSPSAINFMQPKLRLRVVRAQENLEDLDLNFLAREATQQAIEKQTRNIKPLVAIIVKDPCLAVRYPFGKDQMRRFQLKFCSSQDWSDTLNILREINCYYSESSTEHPSRSASIRPDSSSSRIMTPVTSFSSINSDWRQRASSPASLPSHRFIDTSTATIPDETIKDMTGERTSTQAAERPITAPAYDSQALDKELPPKRDLPFSRPGTRLSHTLNRQPATRFSRPSETSSNTQQNPTPSGFEMTTASPRPHTAQSTQVLATSSPARQLRLELEDKQWGTNQEQKPSPLAVNASSLLLDTSIFQPFNPINNKPHAKGPPAASCIGSPPTLDTSPTSHQQPVTGQEASNITKPPHVTPLLSTDLSSFLTTPESERSALVSNWICQQLEDDGFRALCQDVERVWQRIALGS</sequence>
<name>A0AAD4L6S9_9EURO</name>
<dbReference type="RefSeq" id="XP_046077625.1">
    <property type="nucleotide sequence ID" value="XM_046213435.1"/>
</dbReference>
<evidence type="ECO:0000313" key="3">
    <source>
        <dbReference type="Proteomes" id="UP001201262"/>
    </source>
</evidence>
<feature type="compositionally biased region" description="Polar residues" evidence="1">
    <location>
        <begin position="381"/>
        <end position="402"/>
    </location>
</feature>
<proteinExistence type="predicted"/>
<feature type="region of interest" description="Disordered" evidence="1">
    <location>
        <begin position="366"/>
        <end position="407"/>
    </location>
</feature>
<dbReference type="AlphaFoldDB" id="A0AAD4L6S9"/>
<reference evidence="2" key="1">
    <citation type="submission" date="2021-12" db="EMBL/GenBank/DDBJ databases">
        <title>Convergent genome expansion in fungi linked to evolution of root-endophyte symbiosis.</title>
        <authorList>
            <consortium name="DOE Joint Genome Institute"/>
            <person name="Ke Y.-H."/>
            <person name="Bonito G."/>
            <person name="Liao H.-L."/>
            <person name="Looney B."/>
            <person name="Rojas-Flechas A."/>
            <person name="Nash J."/>
            <person name="Hameed K."/>
            <person name="Schadt C."/>
            <person name="Martin F."/>
            <person name="Crous P.W."/>
            <person name="Miettinen O."/>
            <person name="Magnuson J.K."/>
            <person name="Labbe J."/>
            <person name="Jacobson D."/>
            <person name="Doktycz M.J."/>
            <person name="Veneault-Fourrey C."/>
            <person name="Kuo A."/>
            <person name="Mondo S."/>
            <person name="Calhoun S."/>
            <person name="Riley R."/>
            <person name="Ohm R."/>
            <person name="LaButti K."/>
            <person name="Andreopoulos B."/>
            <person name="Pangilinan J."/>
            <person name="Nolan M."/>
            <person name="Tritt A."/>
            <person name="Clum A."/>
            <person name="Lipzen A."/>
            <person name="Daum C."/>
            <person name="Barry K."/>
            <person name="Grigoriev I.V."/>
            <person name="Vilgalys R."/>
        </authorList>
    </citation>
    <scope>NUCLEOTIDE SEQUENCE</scope>
    <source>
        <strain evidence="2">PMI_201</strain>
    </source>
</reference>
<evidence type="ECO:0000256" key="1">
    <source>
        <dbReference type="SAM" id="MobiDB-lite"/>
    </source>
</evidence>
<dbReference type="EMBL" id="JAJTJA010000001">
    <property type="protein sequence ID" value="KAH8705004.1"/>
    <property type="molecule type" value="Genomic_DNA"/>
</dbReference>
<feature type="compositionally biased region" description="Basic and acidic residues" evidence="1">
    <location>
        <begin position="243"/>
        <end position="255"/>
    </location>
</feature>
<feature type="region of interest" description="Disordered" evidence="1">
    <location>
        <begin position="156"/>
        <end position="313"/>
    </location>
</feature>
<comment type="caution">
    <text evidence="2">The sequence shown here is derived from an EMBL/GenBank/DDBJ whole genome shotgun (WGS) entry which is preliminary data.</text>
</comment>
<organism evidence="2 3">
    <name type="scientific">Talaromyces proteolyticus</name>
    <dbReference type="NCBI Taxonomy" id="1131652"/>
    <lineage>
        <taxon>Eukaryota</taxon>
        <taxon>Fungi</taxon>
        <taxon>Dikarya</taxon>
        <taxon>Ascomycota</taxon>
        <taxon>Pezizomycotina</taxon>
        <taxon>Eurotiomycetes</taxon>
        <taxon>Eurotiomycetidae</taxon>
        <taxon>Eurotiales</taxon>
        <taxon>Trichocomaceae</taxon>
        <taxon>Talaromyces</taxon>
        <taxon>Talaromyces sect. Bacilispori</taxon>
    </lineage>
</organism>
<keyword evidence="3" id="KW-1185">Reference proteome</keyword>
<feature type="compositionally biased region" description="Polar residues" evidence="1">
    <location>
        <begin position="263"/>
        <end position="313"/>
    </location>
</feature>
<dbReference type="InterPro" id="IPR004354">
    <property type="entry name" value="Meiotic_Rec114"/>
</dbReference>
<dbReference type="GO" id="GO:0007131">
    <property type="term" value="P:reciprocal meiotic recombination"/>
    <property type="evidence" value="ECO:0007669"/>
    <property type="project" value="InterPro"/>
</dbReference>
<feature type="compositionally biased region" description="Low complexity" evidence="1">
    <location>
        <begin position="162"/>
        <end position="175"/>
    </location>
</feature>
<dbReference type="Pfam" id="PF03525">
    <property type="entry name" value="Meiotic_rec114"/>
    <property type="match status" value="1"/>
</dbReference>
<feature type="compositionally biased region" description="Polar residues" evidence="1">
    <location>
        <begin position="178"/>
        <end position="198"/>
    </location>
</feature>
<evidence type="ECO:0000313" key="2">
    <source>
        <dbReference type="EMBL" id="KAH8705004.1"/>
    </source>
</evidence>